<dbReference type="PROSITE" id="PS50902">
    <property type="entry name" value="FLAVODOXIN_LIKE"/>
    <property type="match status" value="1"/>
</dbReference>
<dbReference type="Proteomes" id="UP001597114">
    <property type="component" value="Unassembled WGS sequence"/>
</dbReference>
<proteinExistence type="predicted"/>
<accession>A0ABW4EPN7</accession>
<evidence type="ECO:0000313" key="2">
    <source>
        <dbReference type="EMBL" id="MFD1517621.1"/>
    </source>
</evidence>
<dbReference type="InterPro" id="IPR005025">
    <property type="entry name" value="FMN_Rdtase-like_dom"/>
</dbReference>
<dbReference type="EMBL" id="JBHUCO010000009">
    <property type="protein sequence ID" value="MFD1517621.1"/>
    <property type="molecule type" value="Genomic_DNA"/>
</dbReference>
<dbReference type="InterPro" id="IPR029039">
    <property type="entry name" value="Flavoprotein-like_sf"/>
</dbReference>
<evidence type="ECO:0000259" key="1">
    <source>
        <dbReference type="PROSITE" id="PS50902"/>
    </source>
</evidence>
<name>A0ABW4EPN7_9PSEU</name>
<comment type="caution">
    <text evidence="2">The sequence shown here is derived from an EMBL/GenBank/DDBJ whole genome shotgun (WGS) entry which is preliminary data.</text>
</comment>
<keyword evidence="3" id="KW-1185">Reference proteome</keyword>
<feature type="domain" description="Flavodoxin-like" evidence="1">
    <location>
        <begin position="6"/>
        <end position="167"/>
    </location>
</feature>
<dbReference type="Pfam" id="PF03358">
    <property type="entry name" value="FMN_red"/>
    <property type="match status" value="1"/>
</dbReference>
<sequence length="183" mass="18915">MDQPKVSVIFHGASGALQGLAKEVAVGAEEEGAVVRVRRVADHEVPGDGATEGIATPDDVRWADAVVFGSPSRYGNVASQLKSFVETLEVLGGDSLRKIVWSGFASGDGVLHRGREATLSALFQTLSHLGGVLVFAPRATDLPAGADAYTLARQTGRDVAEVARRLLVGAAAEGGREPGRSAG</sequence>
<reference evidence="3" key="1">
    <citation type="journal article" date="2019" name="Int. J. Syst. Evol. Microbiol.">
        <title>The Global Catalogue of Microorganisms (GCM) 10K type strain sequencing project: providing services to taxonomists for standard genome sequencing and annotation.</title>
        <authorList>
            <consortium name="The Broad Institute Genomics Platform"/>
            <consortium name="The Broad Institute Genome Sequencing Center for Infectious Disease"/>
            <person name="Wu L."/>
            <person name="Ma J."/>
        </authorList>
    </citation>
    <scope>NUCLEOTIDE SEQUENCE [LARGE SCALE GENOMIC DNA]</scope>
    <source>
        <strain evidence="3">CCM 7043</strain>
    </source>
</reference>
<dbReference type="Gene3D" id="3.40.50.360">
    <property type="match status" value="1"/>
</dbReference>
<organism evidence="2 3">
    <name type="scientific">Pseudonocardia yunnanensis</name>
    <dbReference type="NCBI Taxonomy" id="58107"/>
    <lineage>
        <taxon>Bacteria</taxon>
        <taxon>Bacillati</taxon>
        <taxon>Actinomycetota</taxon>
        <taxon>Actinomycetes</taxon>
        <taxon>Pseudonocardiales</taxon>
        <taxon>Pseudonocardiaceae</taxon>
        <taxon>Pseudonocardia</taxon>
    </lineage>
</organism>
<evidence type="ECO:0000313" key="3">
    <source>
        <dbReference type="Proteomes" id="UP001597114"/>
    </source>
</evidence>
<protein>
    <submittedName>
        <fullName evidence="2">Flavodoxin family protein</fullName>
    </submittedName>
</protein>
<dbReference type="SUPFAM" id="SSF52218">
    <property type="entry name" value="Flavoproteins"/>
    <property type="match status" value="1"/>
</dbReference>
<dbReference type="RefSeq" id="WP_344721249.1">
    <property type="nucleotide sequence ID" value="NZ_BAAAUS010000007.1"/>
</dbReference>
<gene>
    <name evidence="2" type="ORF">ACFSJD_08990</name>
</gene>
<dbReference type="InterPro" id="IPR008254">
    <property type="entry name" value="Flavodoxin/NO_synth"/>
</dbReference>